<dbReference type="InterPro" id="IPR000306">
    <property type="entry name" value="Znf_FYVE"/>
</dbReference>
<dbReference type="Gene3D" id="3.40.50.300">
    <property type="entry name" value="P-loop containing nucleotide triphosphate hydrolases"/>
    <property type="match status" value="1"/>
</dbReference>
<dbReference type="GO" id="GO:0005811">
    <property type="term" value="C:lipid droplet"/>
    <property type="evidence" value="ECO:0007669"/>
    <property type="project" value="TreeGrafter"/>
</dbReference>
<dbReference type="InterPro" id="IPR013083">
    <property type="entry name" value="Znf_RING/FYVE/PHD"/>
</dbReference>
<evidence type="ECO:0000313" key="6">
    <source>
        <dbReference type="EnsemblMetazoa" id="XP_019755073.1"/>
    </source>
</evidence>
<dbReference type="SMART" id="SM00064">
    <property type="entry name" value="FYVE"/>
    <property type="match status" value="2"/>
</dbReference>
<dbReference type="PANTHER" id="PTHR46624">
    <property type="entry name" value="AGAP002036-PA"/>
    <property type="match status" value="1"/>
</dbReference>
<keyword evidence="2 4" id="KW-0863">Zinc-finger</keyword>
<dbReference type="GO" id="GO:0003924">
    <property type="term" value="F:GTPase activity"/>
    <property type="evidence" value="ECO:0007669"/>
    <property type="project" value="InterPro"/>
</dbReference>
<dbReference type="GO" id="GO:0005545">
    <property type="term" value="F:1-phosphatidylinositol binding"/>
    <property type="evidence" value="ECO:0007669"/>
    <property type="project" value="TreeGrafter"/>
</dbReference>
<dbReference type="CDD" id="cd15734">
    <property type="entry name" value="FYVE_ZFYV1"/>
    <property type="match status" value="1"/>
</dbReference>
<proteinExistence type="predicted"/>
<dbReference type="GO" id="GO:0032266">
    <property type="term" value="F:phosphatidylinositol-3-phosphate binding"/>
    <property type="evidence" value="ECO:0007669"/>
    <property type="project" value="TreeGrafter"/>
</dbReference>
<accession>A0AAR5P1P7</accession>
<sequence length="719" mass="80920">MGHGALLRLAIGNITDVSFLGKLSSNMNSLASESKKRHSFERGSPLILPSLQEDPRIMGKDFDNTKILDIYPSITGDLQSLIIGADEPEHNGQRGILLIDDNETLRIESDTAFSKALNIELDKKIKVVSIFGNTGVGKSYTLNKLFFNGEEVFKTSPSQVSCTLGVWAKYDPTLNVLCLDTEGLLGIAKRENQRTRLLLKILAVSDIIIYRTRSERLQRDMYSFLGGASNVYKQHFYTALQKTLARSDGEKINAGLAPGVIIFHETQYTDTLHVLNNHPNVTAEDILRQNFADLGSNCEEFSFIKYIGVKTRDNQETSFDRLRAEIQKELESSNVRSARKAKYVYLMLKSLNDKFFSPLTESNHEQFLAQFFTCPEKCQSCSASCVLSTGHKEDDEPHKCNTPCKFQHQYQNFVYLCEKCVRNGERSTVEPKYTKDNSWTSYLNLMWSGYVIHCPKCGVIYKSREHWYGNKNPEDCAVQLEVVHMWPGDQPLFGTFHSGQRVVDGVSVITDAVASVSSPPTKMLLDYMNDKIAPSYWKSNHEIKACFKCNVSFVSGQNRVVPSKHHCRGCGEGFCGSCSSKKCPVPHRGWKEPERVCDACFDELEGRGQSLIANISEEQLSGEVTPRYIGERLVNAISAIKYVYDVPKNCIKEYVRPSYWTPDSECINCVLCNNPFGTQLPLHHCRDCGKGVCDNCSTSRKPVPVKGWDSPVRVCDTCR</sequence>
<evidence type="ECO:0000256" key="3">
    <source>
        <dbReference type="ARBA" id="ARBA00022833"/>
    </source>
</evidence>
<evidence type="ECO:0000259" key="5">
    <source>
        <dbReference type="PROSITE" id="PS50178"/>
    </source>
</evidence>
<dbReference type="Gene3D" id="3.30.40.10">
    <property type="entry name" value="Zinc/RING finger domain, C3HC4 (zinc finger)"/>
    <property type="match status" value="2"/>
</dbReference>
<evidence type="ECO:0000256" key="4">
    <source>
        <dbReference type="PROSITE-ProRule" id="PRU00091"/>
    </source>
</evidence>
<reference evidence="7" key="1">
    <citation type="journal article" date="2013" name="Genome Biol.">
        <title>Draft genome of the mountain pine beetle, Dendroctonus ponderosae Hopkins, a major forest pest.</title>
        <authorList>
            <person name="Keeling C.I."/>
            <person name="Yuen M.M."/>
            <person name="Liao N.Y."/>
            <person name="Docking T.R."/>
            <person name="Chan S.K."/>
            <person name="Taylor G.A."/>
            <person name="Palmquist D.L."/>
            <person name="Jackman S.D."/>
            <person name="Nguyen A."/>
            <person name="Li M."/>
            <person name="Henderson H."/>
            <person name="Janes J.K."/>
            <person name="Zhao Y."/>
            <person name="Pandoh P."/>
            <person name="Moore R."/>
            <person name="Sperling F.A."/>
            <person name="Huber D.P."/>
            <person name="Birol I."/>
            <person name="Jones S.J."/>
            <person name="Bohlmann J."/>
        </authorList>
    </citation>
    <scope>NUCLEOTIDE SEQUENCE</scope>
</reference>
<feature type="domain" description="FYVE-type" evidence="5">
    <location>
        <begin position="540"/>
        <end position="605"/>
    </location>
</feature>
<dbReference type="GO" id="GO:0005547">
    <property type="term" value="F:phosphatidylinositol-3,4,5-trisphosphate binding"/>
    <property type="evidence" value="ECO:0007669"/>
    <property type="project" value="TreeGrafter"/>
</dbReference>
<dbReference type="Pfam" id="PF01363">
    <property type="entry name" value="FYVE"/>
    <property type="match status" value="2"/>
</dbReference>
<dbReference type="InterPro" id="IPR042427">
    <property type="entry name" value="ZFYV1"/>
</dbReference>
<name>A0AAR5P1P7_DENPD</name>
<dbReference type="PANTHER" id="PTHR46624:SF4">
    <property type="entry name" value="FYVE-TYPE DOMAIN-CONTAINING PROTEIN"/>
    <property type="match status" value="1"/>
</dbReference>
<dbReference type="EnsemblMetazoa" id="XM_019899514.1">
    <property type="protein sequence ID" value="XP_019755073.1"/>
    <property type="gene ID" value="LOC109533982"/>
</dbReference>
<dbReference type="Pfam" id="PF02263">
    <property type="entry name" value="GBP"/>
    <property type="match status" value="1"/>
</dbReference>
<evidence type="ECO:0000313" key="7">
    <source>
        <dbReference type="Proteomes" id="UP000019118"/>
    </source>
</evidence>
<evidence type="ECO:0000256" key="2">
    <source>
        <dbReference type="ARBA" id="ARBA00022771"/>
    </source>
</evidence>
<dbReference type="GO" id="GO:0140042">
    <property type="term" value="P:lipid droplet formation"/>
    <property type="evidence" value="ECO:0007669"/>
    <property type="project" value="TreeGrafter"/>
</dbReference>
<organism evidence="6 7">
    <name type="scientific">Dendroctonus ponderosae</name>
    <name type="common">Mountain pine beetle</name>
    <dbReference type="NCBI Taxonomy" id="77166"/>
    <lineage>
        <taxon>Eukaryota</taxon>
        <taxon>Metazoa</taxon>
        <taxon>Ecdysozoa</taxon>
        <taxon>Arthropoda</taxon>
        <taxon>Hexapoda</taxon>
        <taxon>Insecta</taxon>
        <taxon>Pterygota</taxon>
        <taxon>Neoptera</taxon>
        <taxon>Endopterygota</taxon>
        <taxon>Coleoptera</taxon>
        <taxon>Polyphaga</taxon>
        <taxon>Cucujiformia</taxon>
        <taxon>Curculionidae</taxon>
        <taxon>Scolytinae</taxon>
        <taxon>Dendroctonus</taxon>
    </lineage>
</organism>
<keyword evidence="7" id="KW-1185">Reference proteome</keyword>
<dbReference type="Proteomes" id="UP000019118">
    <property type="component" value="Unassembled WGS sequence"/>
</dbReference>
<dbReference type="GO" id="GO:0043325">
    <property type="term" value="F:phosphatidylinositol-3,4-bisphosphate binding"/>
    <property type="evidence" value="ECO:0007669"/>
    <property type="project" value="TreeGrafter"/>
</dbReference>
<keyword evidence="3" id="KW-0862">Zinc</keyword>
<dbReference type="PROSITE" id="PS50178">
    <property type="entry name" value="ZF_FYVE"/>
    <property type="match status" value="2"/>
</dbReference>
<dbReference type="InterPro" id="IPR015894">
    <property type="entry name" value="Guanylate-bd_N"/>
</dbReference>
<dbReference type="SUPFAM" id="SSF52540">
    <property type="entry name" value="P-loop containing nucleoside triphosphate hydrolases"/>
    <property type="match status" value="1"/>
</dbReference>
<dbReference type="InterPro" id="IPR027417">
    <property type="entry name" value="P-loop_NTPase"/>
</dbReference>
<evidence type="ECO:0000256" key="1">
    <source>
        <dbReference type="ARBA" id="ARBA00022723"/>
    </source>
</evidence>
<feature type="domain" description="FYVE-type" evidence="5">
    <location>
        <begin position="663"/>
        <end position="719"/>
    </location>
</feature>
<dbReference type="GO" id="GO:0005525">
    <property type="term" value="F:GTP binding"/>
    <property type="evidence" value="ECO:0007669"/>
    <property type="project" value="InterPro"/>
</dbReference>
<dbReference type="InterPro" id="IPR011011">
    <property type="entry name" value="Znf_FYVE_PHD"/>
</dbReference>
<dbReference type="AlphaFoldDB" id="A0AAR5P1P7"/>
<dbReference type="GO" id="GO:0008270">
    <property type="term" value="F:zinc ion binding"/>
    <property type="evidence" value="ECO:0007669"/>
    <property type="project" value="UniProtKB-KW"/>
</dbReference>
<dbReference type="SUPFAM" id="SSF57903">
    <property type="entry name" value="FYVE/PHD zinc finger"/>
    <property type="match status" value="2"/>
</dbReference>
<keyword evidence="1" id="KW-0479">Metal-binding</keyword>
<protein>
    <recommendedName>
        <fullName evidence="5">FYVE-type domain-containing protein</fullName>
    </recommendedName>
</protein>
<reference evidence="6" key="2">
    <citation type="submission" date="2024-08" db="UniProtKB">
        <authorList>
            <consortium name="EnsemblMetazoa"/>
        </authorList>
    </citation>
    <scope>IDENTIFICATION</scope>
</reference>
<dbReference type="InterPro" id="IPR017455">
    <property type="entry name" value="Znf_FYVE-rel"/>
</dbReference>